<keyword evidence="1 2" id="KW-0238">DNA-binding</keyword>
<evidence type="ECO:0000313" key="5">
    <source>
        <dbReference type="Proteomes" id="UP000631300"/>
    </source>
</evidence>
<sequence>MSISRSLAGLTYNSRTREVSTHVRHAPHLLSKQCGALFQQFLKAPDNTLTREEIRACLWGHNFVSEDTINHAVCRLRKSLARVPDSHHLYIETLPATGYRLQQSGARASKALPRKFRRPAVLIAAMLALL</sequence>
<dbReference type="GO" id="GO:0006355">
    <property type="term" value="P:regulation of DNA-templated transcription"/>
    <property type="evidence" value="ECO:0007669"/>
    <property type="project" value="InterPro"/>
</dbReference>
<name>A0A918JFD4_9ALTE</name>
<dbReference type="CDD" id="cd00383">
    <property type="entry name" value="trans_reg_C"/>
    <property type="match status" value="1"/>
</dbReference>
<keyword evidence="5" id="KW-1185">Reference proteome</keyword>
<organism evidence="4 5">
    <name type="scientific">Alteromonas halophila</name>
    <dbReference type="NCBI Taxonomy" id="516698"/>
    <lineage>
        <taxon>Bacteria</taxon>
        <taxon>Pseudomonadati</taxon>
        <taxon>Pseudomonadota</taxon>
        <taxon>Gammaproteobacteria</taxon>
        <taxon>Alteromonadales</taxon>
        <taxon>Alteromonadaceae</taxon>
        <taxon>Alteromonas/Salinimonas group</taxon>
        <taxon>Alteromonas</taxon>
    </lineage>
</organism>
<dbReference type="AlphaFoldDB" id="A0A918JFD4"/>
<dbReference type="GO" id="GO:0000160">
    <property type="term" value="P:phosphorelay signal transduction system"/>
    <property type="evidence" value="ECO:0007669"/>
    <property type="project" value="InterPro"/>
</dbReference>
<feature type="DNA-binding region" description="OmpR/PhoB-type" evidence="2">
    <location>
        <begin position="2"/>
        <end position="103"/>
    </location>
</feature>
<proteinExistence type="predicted"/>
<evidence type="ECO:0000256" key="1">
    <source>
        <dbReference type="ARBA" id="ARBA00023125"/>
    </source>
</evidence>
<reference evidence="4" key="2">
    <citation type="submission" date="2020-09" db="EMBL/GenBank/DDBJ databases">
        <authorList>
            <person name="Sun Q."/>
            <person name="Kim S."/>
        </authorList>
    </citation>
    <scope>NUCLEOTIDE SEQUENCE</scope>
    <source>
        <strain evidence="4">KCTC 22164</strain>
    </source>
</reference>
<dbReference type="GO" id="GO:0003677">
    <property type="term" value="F:DNA binding"/>
    <property type="evidence" value="ECO:0007669"/>
    <property type="project" value="UniProtKB-UniRule"/>
</dbReference>
<dbReference type="RefSeq" id="WP_189403626.1">
    <property type="nucleotide sequence ID" value="NZ_BMXP01000001.1"/>
</dbReference>
<protein>
    <recommendedName>
        <fullName evidence="3">OmpR/PhoB-type domain-containing protein</fullName>
    </recommendedName>
</protein>
<dbReference type="InterPro" id="IPR016032">
    <property type="entry name" value="Sig_transdc_resp-reg_C-effctor"/>
</dbReference>
<dbReference type="EMBL" id="BMXP01000001">
    <property type="protein sequence ID" value="GGW76453.1"/>
    <property type="molecule type" value="Genomic_DNA"/>
</dbReference>
<dbReference type="SUPFAM" id="SSF46894">
    <property type="entry name" value="C-terminal effector domain of the bipartite response regulators"/>
    <property type="match status" value="1"/>
</dbReference>
<evidence type="ECO:0000259" key="3">
    <source>
        <dbReference type="PROSITE" id="PS51755"/>
    </source>
</evidence>
<evidence type="ECO:0000313" key="4">
    <source>
        <dbReference type="EMBL" id="GGW76453.1"/>
    </source>
</evidence>
<dbReference type="Proteomes" id="UP000631300">
    <property type="component" value="Unassembled WGS sequence"/>
</dbReference>
<dbReference type="PROSITE" id="PS51755">
    <property type="entry name" value="OMPR_PHOB"/>
    <property type="match status" value="1"/>
</dbReference>
<dbReference type="Pfam" id="PF00486">
    <property type="entry name" value="Trans_reg_C"/>
    <property type="match status" value="1"/>
</dbReference>
<gene>
    <name evidence="4" type="ORF">GCM10007391_06360</name>
</gene>
<evidence type="ECO:0000256" key="2">
    <source>
        <dbReference type="PROSITE-ProRule" id="PRU01091"/>
    </source>
</evidence>
<dbReference type="SMART" id="SM00862">
    <property type="entry name" value="Trans_reg_C"/>
    <property type="match status" value="1"/>
</dbReference>
<reference evidence="4" key="1">
    <citation type="journal article" date="2014" name="Int. J. Syst. Evol. Microbiol.">
        <title>Complete genome sequence of Corynebacterium casei LMG S-19264T (=DSM 44701T), isolated from a smear-ripened cheese.</title>
        <authorList>
            <consortium name="US DOE Joint Genome Institute (JGI-PGF)"/>
            <person name="Walter F."/>
            <person name="Albersmeier A."/>
            <person name="Kalinowski J."/>
            <person name="Ruckert C."/>
        </authorList>
    </citation>
    <scope>NUCLEOTIDE SEQUENCE</scope>
    <source>
        <strain evidence="4">KCTC 22164</strain>
    </source>
</reference>
<feature type="domain" description="OmpR/PhoB-type" evidence="3">
    <location>
        <begin position="2"/>
        <end position="103"/>
    </location>
</feature>
<dbReference type="Gene3D" id="1.10.10.10">
    <property type="entry name" value="Winged helix-like DNA-binding domain superfamily/Winged helix DNA-binding domain"/>
    <property type="match status" value="1"/>
</dbReference>
<dbReference type="InterPro" id="IPR036388">
    <property type="entry name" value="WH-like_DNA-bd_sf"/>
</dbReference>
<dbReference type="InterPro" id="IPR001867">
    <property type="entry name" value="OmpR/PhoB-type_DNA-bd"/>
</dbReference>
<accession>A0A918JFD4</accession>
<comment type="caution">
    <text evidence="4">The sequence shown here is derived from an EMBL/GenBank/DDBJ whole genome shotgun (WGS) entry which is preliminary data.</text>
</comment>